<keyword evidence="4" id="KW-1185">Reference proteome</keyword>
<evidence type="ECO:0000313" key="4">
    <source>
        <dbReference type="Proteomes" id="UP000652761"/>
    </source>
</evidence>
<evidence type="ECO:0000256" key="2">
    <source>
        <dbReference type="SAM" id="MobiDB-lite"/>
    </source>
</evidence>
<organism evidence="3 4">
    <name type="scientific">Colocasia esculenta</name>
    <name type="common">Wild taro</name>
    <name type="synonym">Arum esculentum</name>
    <dbReference type="NCBI Taxonomy" id="4460"/>
    <lineage>
        <taxon>Eukaryota</taxon>
        <taxon>Viridiplantae</taxon>
        <taxon>Streptophyta</taxon>
        <taxon>Embryophyta</taxon>
        <taxon>Tracheophyta</taxon>
        <taxon>Spermatophyta</taxon>
        <taxon>Magnoliopsida</taxon>
        <taxon>Liliopsida</taxon>
        <taxon>Araceae</taxon>
        <taxon>Aroideae</taxon>
        <taxon>Colocasieae</taxon>
        <taxon>Colocasia</taxon>
    </lineage>
</organism>
<feature type="region of interest" description="Disordered" evidence="2">
    <location>
        <begin position="406"/>
        <end position="435"/>
    </location>
</feature>
<name>A0A843UNU3_COLES</name>
<feature type="compositionally biased region" description="Acidic residues" evidence="2">
    <location>
        <begin position="420"/>
        <end position="435"/>
    </location>
</feature>
<reference evidence="3" key="1">
    <citation type="submission" date="2017-07" db="EMBL/GenBank/DDBJ databases">
        <title>Taro Niue Genome Assembly and Annotation.</title>
        <authorList>
            <person name="Atibalentja N."/>
            <person name="Keating K."/>
            <person name="Fields C.J."/>
        </authorList>
    </citation>
    <scope>NUCLEOTIDE SEQUENCE</scope>
    <source>
        <strain evidence="3">Niue_2</strain>
        <tissue evidence="3">Leaf</tissue>
    </source>
</reference>
<feature type="compositionally biased region" description="Low complexity" evidence="2">
    <location>
        <begin position="42"/>
        <end position="59"/>
    </location>
</feature>
<dbReference type="EMBL" id="NMUH01000696">
    <property type="protein sequence ID" value="MQL83460.1"/>
    <property type="molecule type" value="Genomic_DNA"/>
</dbReference>
<dbReference type="Pfam" id="PF03004">
    <property type="entry name" value="Transposase_24"/>
    <property type="match status" value="1"/>
</dbReference>
<comment type="caution">
    <text evidence="3">The sequence shown here is derived from an EMBL/GenBank/DDBJ whole genome shotgun (WGS) entry which is preliminary data.</text>
</comment>
<dbReference type="PANTHER" id="PTHR33499:SF43">
    <property type="entry name" value="TRANSPOSASE, PTTA_EN_SPM, PLANT"/>
    <property type="match status" value="1"/>
</dbReference>
<dbReference type="InterPro" id="IPR004252">
    <property type="entry name" value="Probable_transposase_24"/>
</dbReference>
<gene>
    <name evidence="3" type="ORF">Taro_015951</name>
</gene>
<accession>A0A843UNU3</accession>
<protein>
    <submittedName>
        <fullName evidence="3">Uncharacterized protein</fullName>
    </submittedName>
</protein>
<evidence type="ECO:0000313" key="3">
    <source>
        <dbReference type="EMBL" id="MQL83460.1"/>
    </source>
</evidence>
<evidence type="ECO:0000256" key="1">
    <source>
        <dbReference type="SAM" id="Coils"/>
    </source>
</evidence>
<keyword evidence="1" id="KW-0175">Coiled coil</keyword>
<dbReference type="PANTHER" id="PTHR33499">
    <property type="entry name" value="OS12G0282400 PROTEIN-RELATED"/>
    <property type="match status" value="1"/>
</dbReference>
<dbReference type="AlphaFoldDB" id="A0A843UNU3"/>
<sequence>MSSRNGSRVRRAQIVDDVATHSPEDSVAGHPSQAVVPITQGASSAASASSSVAETSSWGRGSGRRGPSRGATERRLEPGHKWNVRVIGGYGVGEQGTNFISRMGIVIRLHCKIWQKNFSKLPEETRNGIFRDLEMSYCWDRTPQTDKEMLQHMTAMHKGWRGMLKSKHYKGKTSEDVVASVPSGVDPSDWRTMCQKWNSREEQDIAERNRQNRTHQSMTYRRGRTSIYQLKDDFVKTHQREPDRMEVFRMGRCKDLPDGTQRWVDDESRDHFERMTQMTTPSLQSDDATPVSAEDAFVAVMGRDRPSRVRCAGKAETLRTWYGRGESSSGGYHTQVQQLQDQNKKMEELCVERSRDRQDLQDLCAERSRDCQELQDLCAERSRDRQELENMRTQMAEMRTFMQQFAAQPSKMSRPGAGLECEESDESPDNYDDDD</sequence>
<feature type="coiled-coil region" evidence="1">
    <location>
        <begin position="336"/>
        <end position="394"/>
    </location>
</feature>
<proteinExistence type="predicted"/>
<feature type="region of interest" description="Disordered" evidence="2">
    <location>
        <begin position="1"/>
        <end position="77"/>
    </location>
</feature>
<dbReference type="Proteomes" id="UP000652761">
    <property type="component" value="Unassembled WGS sequence"/>
</dbReference>